<gene>
    <name evidence="4" type="ORF">FHQ18_00440</name>
</gene>
<evidence type="ECO:0000256" key="3">
    <source>
        <dbReference type="SAM" id="SignalP"/>
    </source>
</evidence>
<keyword evidence="2" id="KW-0677">Repeat</keyword>
<evidence type="ECO:0000256" key="2">
    <source>
        <dbReference type="ARBA" id="ARBA00022737"/>
    </source>
</evidence>
<protein>
    <submittedName>
        <fullName evidence="4">Sel1 repeat family protein</fullName>
    </submittedName>
</protein>
<reference evidence="4 5" key="1">
    <citation type="submission" date="2019-06" db="EMBL/GenBank/DDBJ databases">
        <title>Genomic insights into carbon and energy metabolism of Deferribacter autotrophicus revealed new metabolic traits in the phylum Deferribacteres.</title>
        <authorList>
            <person name="Slobodkin A.I."/>
            <person name="Slobodkina G.B."/>
            <person name="Allioux M."/>
            <person name="Alain K."/>
            <person name="Jebbar M."/>
            <person name="Shadrin V."/>
            <person name="Kublanov I.V."/>
            <person name="Toshchakov S.V."/>
            <person name="Bonch-Osmolovskaya E.A."/>
        </authorList>
    </citation>
    <scope>NUCLEOTIDE SEQUENCE [LARGE SCALE GENOMIC DNA]</scope>
    <source>
        <strain evidence="4 5">SL50</strain>
    </source>
</reference>
<keyword evidence="3" id="KW-0732">Signal</keyword>
<dbReference type="InterPro" id="IPR011990">
    <property type="entry name" value="TPR-like_helical_dom_sf"/>
</dbReference>
<dbReference type="PANTHER" id="PTHR13891">
    <property type="entry name" value="CYTOCHROME C OXIDASE ASSEMBLY FACTOR 7"/>
    <property type="match status" value="1"/>
</dbReference>
<dbReference type="SMART" id="SM00671">
    <property type="entry name" value="SEL1"/>
    <property type="match status" value="5"/>
</dbReference>
<evidence type="ECO:0000256" key="1">
    <source>
        <dbReference type="ARBA" id="ARBA00008486"/>
    </source>
</evidence>
<dbReference type="PANTHER" id="PTHR13891:SF1">
    <property type="entry name" value="CYTOCHROME C OXIDASE ASSEMBLY FACTOR 7"/>
    <property type="match status" value="1"/>
</dbReference>
<organism evidence="4 5">
    <name type="scientific">Deferribacter autotrophicus</name>
    <dbReference type="NCBI Taxonomy" id="500465"/>
    <lineage>
        <taxon>Bacteria</taxon>
        <taxon>Pseudomonadati</taxon>
        <taxon>Deferribacterota</taxon>
        <taxon>Deferribacteres</taxon>
        <taxon>Deferribacterales</taxon>
        <taxon>Deferribacteraceae</taxon>
        <taxon>Deferribacter</taxon>
    </lineage>
</organism>
<dbReference type="InterPro" id="IPR040239">
    <property type="entry name" value="HcpB-like"/>
</dbReference>
<dbReference type="Gene3D" id="1.25.40.10">
    <property type="entry name" value="Tetratricopeptide repeat domain"/>
    <property type="match status" value="1"/>
</dbReference>
<comment type="similarity">
    <text evidence="1">Belongs to the hcp beta-lactamase family.</text>
</comment>
<dbReference type="SUPFAM" id="SSF81901">
    <property type="entry name" value="HCP-like"/>
    <property type="match status" value="1"/>
</dbReference>
<evidence type="ECO:0000313" key="4">
    <source>
        <dbReference type="EMBL" id="KAA0259379.1"/>
    </source>
</evidence>
<dbReference type="AlphaFoldDB" id="A0A5A8F7I6"/>
<dbReference type="OrthoDB" id="9772133at2"/>
<dbReference type="Proteomes" id="UP000322876">
    <property type="component" value="Unassembled WGS sequence"/>
</dbReference>
<dbReference type="EMBL" id="VFJB01000001">
    <property type="protein sequence ID" value="KAA0259379.1"/>
    <property type="molecule type" value="Genomic_DNA"/>
</dbReference>
<dbReference type="Pfam" id="PF08238">
    <property type="entry name" value="Sel1"/>
    <property type="match status" value="5"/>
</dbReference>
<dbReference type="RefSeq" id="WP_149265200.1">
    <property type="nucleotide sequence ID" value="NZ_VFJB01000001.1"/>
</dbReference>
<feature type="chain" id="PRO_5022922260" evidence="3">
    <location>
        <begin position="22"/>
        <end position="262"/>
    </location>
</feature>
<name>A0A5A8F7I6_9BACT</name>
<accession>A0A5A8F7I6</accession>
<keyword evidence="5" id="KW-1185">Reference proteome</keyword>
<feature type="signal peptide" evidence="3">
    <location>
        <begin position="1"/>
        <end position="21"/>
    </location>
</feature>
<sequence length="262" mass="30539">MKKLCIFSLLVILLISNTVLSYDNSTNQNEIDMKKYKDNLMLVTKMFFDSYTKNCKEGDGYACLNLAMMYEKGNIIVKKDVKKALEFGEKSCNLGYGKGCGFLGYKYFFGKNVKQDMKKALKYYDKACKLDDFLFCHKLGIFYEKGLSVNKDYFKAFDYYKKACDNNFYDSCVSLSDLYANGYGVRQDYSKAIEYSKKACDHKNAVGCYFTGYYYFIRSSKPKKEYIIKAKEYFGKACDLKFQEGCNTYRVVNELEMKLFKK</sequence>
<evidence type="ECO:0000313" key="5">
    <source>
        <dbReference type="Proteomes" id="UP000322876"/>
    </source>
</evidence>
<dbReference type="InterPro" id="IPR006597">
    <property type="entry name" value="Sel1-like"/>
</dbReference>
<proteinExistence type="inferred from homology"/>
<comment type="caution">
    <text evidence="4">The sequence shown here is derived from an EMBL/GenBank/DDBJ whole genome shotgun (WGS) entry which is preliminary data.</text>
</comment>